<feature type="chain" id="PRO_5046460518" evidence="2">
    <location>
        <begin position="27"/>
        <end position="423"/>
    </location>
</feature>
<dbReference type="Proteomes" id="UP001497444">
    <property type="component" value="Unassembled WGS sequence"/>
</dbReference>
<sequence length="423" mass="46781">MIPSYVPLLTMRGLILAAFLMSTVAAQDLDFCVNCLLPECSCLRSVWTTSWAVGLSFVILWHDAWGSVNAHGTGRSSFHFGHLLHAAFWKQLLYAAFFGPIAPFANLSVLMKDVTACTVLISNLRDDPSKKASAKIITSCQVLLGTSEKKILLTHGEHKECYDTETFTNDETVLILGTKSMGENSYMVELDYKGKEALLRSNVLPGSGRLELLLGSGTIARVLAGVQAFGFIFGVIVRAIIHLPVTPLEIIGVSHGMLVLLHSVFQFVAATSHRRLIVYLNGDQQDDVLKMCGETKSADRQYKQKLNLGKAFSVFFCLTLVCLLHALIMHSHDRTIVYDLTLVKAASLTFIYSFYCHIVAAHLLPVFADCINIEFASIALNIVFGLATGISMILSLVVTVKYWYPNLYCIRTSTFVHIWPYIG</sequence>
<evidence type="ECO:0000313" key="3">
    <source>
        <dbReference type="EMBL" id="CAK9250016.1"/>
    </source>
</evidence>
<name>A0ABP0V7T6_9BRYO</name>
<keyword evidence="1" id="KW-0472">Membrane</keyword>
<feature type="signal peptide" evidence="2">
    <location>
        <begin position="1"/>
        <end position="26"/>
    </location>
</feature>
<proteinExistence type="predicted"/>
<feature type="transmembrane region" description="Helical" evidence="1">
    <location>
        <begin position="378"/>
        <end position="404"/>
    </location>
</feature>
<feature type="transmembrane region" description="Helical" evidence="1">
    <location>
        <begin position="311"/>
        <end position="330"/>
    </location>
</feature>
<organism evidence="3 4">
    <name type="scientific">Sphagnum jensenii</name>
    <dbReference type="NCBI Taxonomy" id="128206"/>
    <lineage>
        <taxon>Eukaryota</taxon>
        <taxon>Viridiplantae</taxon>
        <taxon>Streptophyta</taxon>
        <taxon>Embryophyta</taxon>
        <taxon>Bryophyta</taxon>
        <taxon>Sphagnophytina</taxon>
        <taxon>Sphagnopsida</taxon>
        <taxon>Sphagnales</taxon>
        <taxon>Sphagnaceae</taxon>
        <taxon>Sphagnum</taxon>
    </lineage>
</organism>
<keyword evidence="4" id="KW-1185">Reference proteome</keyword>
<evidence type="ECO:0000313" key="4">
    <source>
        <dbReference type="Proteomes" id="UP001497444"/>
    </source>
</evidence>
<evidence type="ECO:0000256" key="2">
    <source>
        <dbReference type="SAM" id="SignalP"/>
    </source>
</evidence>
<keyword evidence="2" id="KW-0732">Signal</keyword>
<reference evidence="3" key="1">
    <citation type="submission" date="2024-02" db="EMBL/GenBank/DDBJ databases">
        <authorList>
            <consortium name="ELIXIR-Norway"/>
            <consortium name="Elixir Norway"/>
        </authorList>
    </citation>
    <scope>NUCLEOTIDE SEQUENCE</scope>
</reference>
<dbReference type="EMBL" id="CAXAQS010000082">
    <property type="protein sequence ID" value="CAK9250016.1"/>
    <property type="molecule type" value="Genomic_DNA"/>
</dbReference>
<gene>
    <name evidence="3" type="ORF">CSSPJE1EN1_LOCUS25394</name>
</gene>
<evidence type="ECO:0000256" key="1">
    <source>
        <dbReference type="SAM" id="Phobius"/>
    </source>
</evidence>
<feature type="transmembrane region" description="Helical" evidence="1">
    <location>
        <begin position="219"/>
        <end position="241"/>
    </location>
</feature>
<keyword evidence="1" id="KW-1133">Transmembrane helix</keyword>
<feature type="transmembrane region" description="Helical" evidence="1">
    <location>
        <begin position="350"/>
        <end position="371"/>
    </location>
</feature>
<comment type="caution">
    <text evidence="3">The sequence shown here is derived from an EMBL/GenBank/DDBJ whole genome shotgun (WGS) entry which is preliminary data.</text>
</comment>
<protein>
    <submittedName>
        <fullName evidence="3">Uncharacterized protein</fullName>
    </submittedName>
</protein>
<keyword evidence="1" id="KW-0812">Transmembrane</keyword>
<accession>A0ABP0V7T6</accession>